<reference evidence="2 3" key="1">
    <citation type="journal article" date="2019" name="Sci. Rep.">
        <title>Orb-weaving spider Araneus ventricosus genome elucidates the spidroin gene catalogue.</title>
        <authorList>
            <person name="Kono N."/>
            <person name="Nakamura H."/>
            <person name="Ohtoshi R."/>
            <person name="Moran D.A.P."/>
            <person name="Shinohara A."/>
            <person name="Yoshida Y."/>
            <person name="Fujiwara M."/>
            <person name="Mori M."/>
            <person name="Tomita M."/>
            <person name="Arakawa K."/>
        </authorList>
    </citation>
    <scope>NUCLEOTIDE SEQUENCE [LARGE SCALE GENOMIC DNA]</scope>
</reference>
<evidence type="ECO:0000313" key="2">
    <source>
        <dbReference type="EMBL" id="GBN85776.1"/>
    </source>
</evidence>
<proteinExistence type="predicted"/>
<gene>
    <name evidence="2" type="ORF">AVEN_44943_1</name>
</gene>
<sequence length="99" mass="11553">MKRVNYLEPEKPLATEGQAQKRLDYKLLPELDHLNQWDYYLKKQGIARKGGITTSSPHKLKLEQEKQKNNKRTLKPSNVGSKSVKTCVSFVTKQREKRK</sequence>
<name>A0A4Y2SDX6_ARAVE</name>
<feature type="compositionally biased region" description="Polar residues" evidence="1">
    <location>
        <begin position="75"/>
        <end position="92"/>
    </location>
</feature>
<evidence type="ECO:0000256" key="1">
    <source>
        <dbReference type="SAM" id="MobiDB-lite"/>
    </source>
</evidence>
<feature type="region of interest" description="Disordered" evidence="1">
    <location>
        <begin position="50"/>
        <end position="99"/>
    </location>
</feature>
<protein>
    <submittedName>
        <fullName evidence="2">Uncharacterized protein</fullName>
    </submittedName>
</protein>
<dbReference type="AlphaFoldDB" id="A0A4Y2SDX6"/>
<evidence type="ECO:0000313" key="3">
    <source>
        <dbReference type="Proteomes" id="UP000499080"/>
    </source>
</evidence>
<comment type="caution">
    <text evidence="2">The sequence shown here is derived from an EMBL/GenBank/DDBJ whole genome shotgun (WGS) entry which is preliminary data.</text>
</comment>
<keyword evidence="3" id="KW-1185">Reference proteome</keyword>
<accession>A0A4Y2SDX6</accession>
<dbReference type="Proteomes" id="UP000499080">
    <property type="component" value="Unassembled WGS sequence"/>
</dbReference>
<dbReference type="EMBL" id="BGPR01020945">
    <property type="protein sequence ID" value="GBN85776.1"/>
    <property type="molecule type" value="Genomic_DNA"/>
</dbReference>
<organism evidence="2 3">
    <name type="scientific">Araneus ventricosus</name>
    <name type="common">Orbweaver spider</name>
    <name type="synonym">Epeira ventricosa</name>
    <dbReference type="NCBI Taxonomy" id="182803"/>
    <lineage>
        <taxon>Eukaryota</taxon>
        <taxon>Metazoa</taxon>
        <taxon>Ecdysozoa</taxon>
        <taxon>Arthropoda</taxon>
        <taxon>Chelicerata</taxon>
        <taxon>Arachnida</taxon>
        <taxon>Araneae</taxon>
        <taxon>Araneomorphae</taxon>
        <taxon>Entelegynae</taxon>
        <taxon>Araneoidea</taxon>
        <taxon>Araneidae</taxon>
        <taxon>Araneus</taxon>
    </lineage>
</organism>